<dbReference type="VEuPathDB" id="TriTrypDB:LdBPK_060360.1"/>
<protein>
    <submittedName>
        <fullName evidence="2">Hypothetical_protein_conserved</fullName>
    </submittedName>
</protein>
<organism evidence="1 3">
    <name type="scientific">Leishmania donovani</name>
    <dbReference type="NCBI Taxonomy" id="5661"/>
    <lineage>
        <taxon>Eukaryota</taxon>
        <taxon>Discoba</taxon>
        <taxon>Euglenozoa</taxon>
        <taxon>Kinetoplastea</taxon>
        <taxon>Metakinetoplastina</taxon>
        <taxon>Trypanosomatida</taxon>
        <taxon>Trypanosomatidae</taxon>
        <taxon>Leishmaniinae</taxon>
        <taxon>Leishmania</taxon>
    </lineage>
</organism>
<dbReference type="EMBL" id="LR812626">
    <property type="protein sequence ID" value="CAC5427417.1"/>
    <property type="molecule type" value="Genomic_DNA"/>
</dbReference>
<evidence type="ECO:0000313" key="2">
    <source>
        <dbReference type="EMBL" id="CAC5427417.1"/>
    </source>
</evidence>
<sequence>MSQLQSQVKTCVDDIEDVLASSDSLFSNEVHNRLSATYQRFLQHVWCEVPMNSADGSALATVSCMPIWELLNQHTSACVLSAAPEKAIAVQLLSSMYPKSKDRRCVFQQPSCYGSNSQTAVPLSTHVPIQMFVPDNSSAEQNLEYVKAAQRILRIATVGNYTDAKESASVASAVRTFINTVLPRCTLISHPGELPKHTRGEVHILWDSPTCDWSSGRIFLLTLWCLLVAAEYLSLPEARNLSLFLCSSRWSTRLVELDGRKVSYSELLSPLLDICSLCLSVNPRSVSASVDTVPLIDPRVMPFLMGSGIKEEHYEIGASFATEYSAKPATKGKKSLTLRRAECVREQLMESIPNEIGFMGTSSSCRDFDQLAYLCRDCLFVPTTKSIASGISASRRRDMLFNRKRTRSISSSDGPCFIPVKSAVTNMLEKTDTDALVTLERLCCKWREDAA</sequence>
<evidence type="ECO:0000313" key="3">
    <source>
        <dbReference type="Proteomes" id="UP000274082"/>
    </source>
</evidence>
<dbReference type="Proteomes" id="UP000601710">
    <property type="component" value="Chromosome 6"/>
</dbReference>
<accession>A0A3S5H5P7</accession>
<dbReference type="OrthoDB" id="270974at2759"/>
<dbReference type="EMBL" id="CP029505">
    <property type="protein sequence ID" value="AYU76066.1"/>
    <property type="molecule type" value="Genomic_DNA"/>
</dbReference>
<dbReference type="Proteomes" id="UP000274082">
    <property type="component" value="Chromosome 6"/>
</dbReference>
<evidence type="ECO:0000313" key="1">
    <source>
        <dbReference type="EMBL" id="AYU76066.1"/>
    </source>
</evidence>
<dbReference type="VEuPathDB" id="TriTrypDB:LDHU3_06.0430"/>
<gene>
    <name evidence="1" type="ORF">LdCL_060008700</name>
    <name evidence="2" type="ORF">LDHU3_06.0430</name>
</gene>
<dbReference type="VEuPathDB" id="TriTrypDB:LdCL_060008700"/>
<keyword evidence="3" id="KW-1185">Reference proteome</keyword>
<name>A0A3S5H5P7_LEIDO</name>
<proteinExistence type="predicted"/>
<reference evidence="2" key="2">
    <citation type="submission" date="2020-06" db="EMBL/GenBank/DDBJ databases">
        <authorList>
            <person name="Camacho E."/>
            <person name="Gonzalez-de la Fuente S."/>
            <person name="Rastrojo A."/>
            <person name="Peiro-Pastor R."/>
            <person name="Solana JC."/>
            <person name="Tabera L."/>
            <person name="Gamarro F."/>
            <person name="Carrasco-Ramiro F."/>
            <person name="Requena JM."/>
            <person name="Aguado B."/>
        </authorList>
    </citation>
    <scope>NUCLEOTIDE SEQUENCE</scope>
</reference>
<dbReference type="AlphaFoldDB" id="A0A3S5H5P7"/>
<reference evidence="1 3" key="1">
    <citation type="journal article" date="2018" name="Sci. Rep.">
        <title>A complete Leishmania donovani reference genome identifies novel genetic variations associated with virulence.</title>
        <authorList>
            <person name="Lypaczewski P."/>
            <person name="Hoshizaki J."/>
            <person name="Zhang W.-W."/>
            <person name="McCall L.-I."/>
            <person name="Torcivia-Rodriguez J."/>
            <person name="Simonyan V."/>
            <person name="Kaur A."/>
            <person name="Dewar K."/>
            <person name="Matlashewski G."/>
        </authorList>
    </citation>
    <scope>NUCLEOTIDE SEQUENCE [LARGE SCALE GENOMIC DNA]</scope>
    <source>
        <strain evidence="1 3">LdCL</strain>
    </source>
</reference>